<dbReference type="Proteomes" id="UP001646157">
    <property type="component" value="Unassembled WGS sequence"/>
</dbReference>
<reference evidence="3 4" key="1">
    <citation type="submission" date="2021-01" db="EMBL/GenBank/DDBJ databases">
        <title>Genomic Encyclopedia of Type Strains, Phase IV (KMG-IV): sequencing the most valuable type-strain genomes for metagenomic binning, comparative biology and taxonomic classification.</title>
        <authorList>
            <person name="Goeker M."/>
        </authorList>
    </citation>
    <scope>NUCLEOTIDE SEQUENCE [LARGE SCALE GENOMIC DNA]</scope>
    <source>
        <strain evidence="3 4">DSM 24834</strain>
    </source>
</reference>
<dbReference type="Gene3D" id="3.30.530.20">
    <property type="match status" value="1"/>
</dbReference>
<accession>A0ABS2NDM9</accession>
<gene>
    <name evidence="3" type="ORF">JOC86_002466</name>
</gene>
<dbReference type="CDD" id="cd07814">
    <property type="entry name" value="SRPBCC_CalC_Aha1-like"/>
    <property type="match status" value="1"/>
</dbReference>
<dbReference type="EMBL" id="JAFBDZ010000002">
    <property type="protein sequence ID" value="MBM7585924.1"/>
    <property type="molecule type" value="Genomic_DNA"/>
</dbReference>
<comment type="caution">
    <text evidence="3">The sequence shown here is derived from an EMBL/GenBank/DDBJ whole genome shotgun (WGS) entry which is preliminary data.</text>
</comment>
<feature type="domain" description="Activator of Hsp90 ATPase homologue 1/2-like C-terminal" evidence="2">
    <location>
        <begin position="11"/>
        <end position="143"/>
    </location>
</feature>
<dbReference type="Pfam" id="PF08327">
    <property type="entry name" value="AHSA1"/>
    <property type="match status" value="1"/>
</dbReference>
<name>A0ABS2NDM9_9BACI</name>
<evidence type="ECO:0000313" key="3">
    <source>
        <dbReference type="EMBL" id="MBM7585924.1"/>
    </source>
</evidence>
<proteinExistence type="inferred from homology"/>
<organism evidence="3 4">
    <name type="scientific">Rossellomorea pakistanensis</name>
    <dbReference type="NCBI Taxonomy" id="992288"/>
    <lineage>
        <taxon>Bacteria</taxon>
        <taxon>Bacillati</taxon>
        <taxon>Bacillota</taxon>
        <taxon>Bacilli</taxon>
        <taxon>Bacillales</taxon>
        <taxon>Bacillaceae</taxon>
        <taxon>Rossellomorea</taxon>
    </lineage>
</organism>
<sequence>MDIRKEIIINAELSLVWKAWTESERIIKWFAPAAEIDPRENGKFELYFSPDNKDMMSTKGCRILQYKEPTLLEFEWKGPDPFAGVMNDENNLTTVSVEFESLNEMTKVTLIHQGWKDTEEYSHAREWHVQAWEQMLKSLKSNMESGEGILCCQ</sequence>
<dbReference type="InterPro" id="IPR023393">
    <property type="entry name" value="START-like_dom_sf"/>
</dbReference>
<protein>
    <submittedName>
        <fullName evidence="3">Uncharacterized protein YndB with AHSA1/START domain</fullName>
    </submittedName>
</protein>
<dbReference type="SUPFAM" id="SSF55961">
    <property type="entry name" value="Bet v1-like"/>
    <property type="match status" value="1"/>
</dbReference>
<comment type="similarity">
    <text evidence="1">Belongs to the AHA1 family.</text>
</comment>
<dbReference type="RefSeq" id="WP_205172816.1">
    <property type="nucleotide sequence ID" value="NZ_JAFBDZ010000002.1"/>
</dbReference>
<evidence type="ECO:0000259" key="2">
    <source>
        <dbReference type="Pfam" id="PF08327"/>
    </source>
</evidence>
<evidence type="ECO:0000256" key="1">
    <source>
        <dbReference type="ARBA" id="ARBA00006817"/>
    </source>
</evidence>
<keyword evidence="4" id="KW-1185">Reference proteome</keyword>
<dbReference type="InterPro" id="IPR013538">
    <property type="entry name" value="ASHA1/2-like_C"/>
</dbReference>
<evidence type="ECO:0000313" key="4">
    <source>
        <dbReference type="Proteomes" id="UP001646157"/>
    </source>
</evidence>